<evidence type="ECO:0000256" key="11">
    <source>
        <dbReference type="RuleBase" id="RU003783"/>
    </source>
</evidence>
<feature type="binding site" evidence="10">
    <location>
        <begin position="14"/>
        <end position="19"/>
    </location>
    <ligand>
        <name>substrate</name>
    </ligand>
</feature>
<keyword evidence="8 10" id="KW-0460">Magnesium</keyword>
<evidence type="ECO:0000256" key="6">
    <source>
        <dbReference type="ARBA" id="ARBA00022741"/>
    </source>
</evidence>
<comment type="cofactor">
    <cofactor evidence="1 10">
        <name>Mg(2+)</name>
        <dbReference type="ChEBI" id="CHEBI:18420"/>
    </cofactor>
</comment>
<evidence type="ECO:0000256" key="13">
    <source>
        <dbReference type="RuleBase" id="RU003785"/>
    </source>
</evidence>
<accession>A0A2N3G879</accession>
<dbReference type="GO" id="GO:0006400">
    <property type="term" value="P:tRNA modification"/>
    <property type="evidence" value="ECO:0007669"/>
    <property type="project" value="TreeGrafter"/>
</dbReference>
<dbReference type="Proteomes" id="UP000233654">
    <property type="component" value="Unassembled WGS sequence"/>
</dbReference>
<dbReference type="GO" id="GO:0005524">
    <property type="term" value="F:ATP binding"/>
    <property type="evidence" value="ECO:0007669"/>
    <property type="project" value="UniProtKB-UniRule"/>
</dbReference>
<keyword evidence="6 10" id="KW-0547">Nucleotide-binding</keyword>
<comment type="catalytic activity">
    <reaction evidence="9 10 11">
        <text>adenosine(37) in tRNA + dimethylallyl diphosphate = N(6)-dimethylallyladenosine(37) in tRNA + diphosphate</text>
        <dbReference type="Rhea" id="RHEA:26482"/>
        <dbReference type="Rhea" id="RHEA-COMP:10162"/>
        <dbReference type="Rhea" id="RHEA-COMP:10375"/>
        <dbReference type="ChEBI" id="CHEBI:33019"/>
        <dbReference type="ChEBI" id="CHEBI:57623"/>
        <dbReference type="ChEBI" id="CHEBI:74411"/>
        <dbReference type="ChEBI" id="CHEBI:74415"/>
        <dbReference type="EC" id="2.5.1.75"/>
    </reaction>
</comment>
<feature type="site" description="Interaction with substrate tRNA" evidence="10">
    <location>
        <position position="103"/>
    </location>
</feature>
<organism evidence="14 15">
    <name type="scientific">Candidatus Anoxymicrobium japonicum</name>
    <dbReference type="NCBI Taxonomy" id="2013648"/>
    <lineage>
        <taxon>Bacteria</taxon>
        <taxon>Bacillati</taxon>
        <taxon>Actinomycetota</taxon>
        <taxon>Candidatus Geothermincolia</taxon>
        <taxon>Candidatus Geothermincolales</taxon>
        <taxon>Candidatus Anoxymicrobiaceae</taxon>
        <taxon>Candidatus Anoxymicrobium</taxon>
    </lineage>
</organism>
<comment type="subunit">
    <text evidence="10">Monomer.</text>
</comment>
<dbReference type="Pfam" id="PF01715">
    <property type="entry name" value="IPPT"/>
    <property type="match status" value="1"/>
</dbReference>
<dbReference type="SUPFAM" id="SSF52540">
    <property type="entry name" value="P-loop containing nucleoside triphosphate hydrolases"/>
    <property type="match status" value="2"/>
</dbReference>
<name>A0A2N3G879_9ACTN</name>
<dbReference type="EC" id="2.5.1.75" evidence="10"/>
<dbReference type="AlphaFoldDB" id="A0A2N3G879"/>
<evidence type="ECO:0000313" key="15">
    <source>
        <dbReference type="Proteomes" id="UP000233654"/>
    </source>
</evidence>
<evidence type="ECO:0000256" key="4">
    <source>
        <dbReference type="ARBA" id="ARBA00022679"/>
    </source>
</evidence>
<dbReference type="GO" id="GO:0052381">
    <property type="term" value="F:tRNA dimethylallyltransferase activity"/>
    <property type="evidence" value="ECO:0007669"/>
    <property type="project" value="UniProtKB-UniRule"/>
</dbReference>
<proteinExistence type="inferred from homology"/>
<dbReference type="EMBL" id="PHEX01000002">
    <property type="protein sequence ID" value="PKQ28927.1"/>
    <property type="molecule type" value="Genomic_DNA"/>
</dbReference>
<evidence type="ECO:0000256" key="12">
    <source>
        <dbReference type="RuleBase" id="RU003784"/>
    </source>
</evidence>
<evidence type="ECO:0000256" key="7">
    <source>
        <dbReference type="ARBA" id="ARBA00022840"/>
    </source>
</evidence>
<dbReference type="Gene3D" id="3.40.50.300">
    <property type="entry name" value="P-loop containing nucleotide triphosphate hydrolases"/>
    <property type="match status" value="1"/>
</dbReference>
<keyword evidence="5 10" id="KW-0819">tRNA processing</keyword>
<evidence type="ECO:0000313" key="14">
    <source>
        <dbReference type="EMBL" id="PKQ28927.1"/>
    </source>
</evidence>
<comment type="caution">
    <text evidence="10">Lacks conserved residue(s) required for the propagation of feature annotation.</text>
</comment>
<evidence type="ECO:0000256" key="3">
    <source>
        <dbReference type="ARBA" id="ARBA00005842"/>
    </source>
</evidence>
<reference evidence="14 15" key="1">
    <citation type="journal article" date="2017" name="ISME J.">
        <title>Potential for microbial H2 and metal transformations associated with novel bacteria and archaea in deep terrestrial subsurface sediments.</title>
        <authorList>
            <person name="Hernsdorf A.W."/>
            <person name="Amano Y."/>
            <person name="Miyakawa K."/>
            <person name="Ise K."/>
            <person name="Suzuki Y."/>
            <person name="Anantharaman K."/>
            <person name="Probst A."/>
            <person name="Burstein D."/>
            <person name="Thomas B.C."/>
            <person name="Banfield J.F."/>
        </authorList>
    </citation>
    <scope>NUCLEOTIDE SEQUENCE [LARGE SCALE GENOMIC DNA]</scope>
    <source>
        <strain evidence="14">HGW-Actinobacteria-3</strain>
    </source>
</reference>
<feature type="binding site" evidence="10">
    <location>
        <begin position="12"/>
        <end position="19"/>
    </location>
    <ligand>
        <name>ATP</name>
        <dbReference type="ChEBI" id="CHEBI:30616"/>
    </ligand>
</feature>
<evidence type="ECO:0000256" key="5">
    <source>
        <dbReference type="ARBA" id="ARBA00022694"/>
    </source>
</evidence>
<comment type="similarity">
    <text evidence="3 10 13">Belongs to the IPP transferase family.</text>
</comment>
<keyword evidence="7 10" id="KW-0067">ATP-binding</keyword>
<sequence length="309" mass="34928">MEPGTKMAAIVGPTAIGKTAVAVTVAAEINAEIVSIDAIQVYRGMDIGANKPTKEEREAVPFHMLDVVDPKESFSVARFKELADEQILDITSRGGLPLLVGGSGLYYRAVVDDLNFANGHRVDADDDEFHDMNDLELHKLLENLNHAAALEISPRNRRRVLRAIEVARQGDRLMSERQRSWSDYQSPYDARVVGLKMDRVLLRRLIDERVDRMMAQGLVDEVMRLKETGLERGTIAAEALGYRQILEHLDGEKTLDEAVDEIKRRTRNYAKRQMTWFKADPRVKWFDVGERPRDAADMIISTLKESANL</sequence>
<gene>
    <name evidence="10" type="primary">miaA</name>
    <name evidence="14" type="ORF">CVT63_00350</name>
</gene>
<comment type="caution">
    <text evidence="14">The sequence shown here is derived from an EMBL/GenBank/DDBJ whole genome shotgun (WGS) entry which is preliminary data.</text>
</comment>
<dbReference type="PANTHER" id="PTHR11088">
    <property type="entry name" value="TRNA DIMETHYLALLYLTRANSFERASE"/>
    <property type="match status" value="1"/>
</dbReference>
<dbReference type="HAMAP" id="MF_00185">
    <property type="entry name" value="IPP_trans"/>
    <property type="match status" value="1"/>
</dbReference>
<comment type="function">
    <text evidence="2 10 12">Catalyzes the transfer of a dimethylallyl group onto the adenine at position 37 in tRNAs that read codons beginning with uridine, leading to the formation of N6-(dimethylallyl)adenosine (i(6)A).</text>
</comment>
<evidence type="ECO:0000256" key="9">
    <source>
        <dbReference type="ARBA" id="ARBA00049563"/>
    </source>
</evidence>
<dbReference type="InterPro" id="IPR018022">
    <property type="entry name" value="IPT"/>
</dbReference>
<protein>
    <recommendedName>
        <fullName evidence="10">tRNA dimethylallyltransferase</fullName>
        <ecNumber evidence="10">2.5.1.75</ecNumber>
    </recommendedName>
    <alternativeName>
        <fullName evidence="10">Dimethylallyl diphosphate:tRNA dimethylallyltransferase</fullName>
        <shortName evidence="10">DMAPP:tRNA dimethylallyltransferase</shortName>
        <shortName evidence="10">DMATase</shortName>
    </alternativeName>
    <alternativeName>
        <fullName evidence="10">Isopentenyl-diphosphate:tRNA isopentenyltransferase</fullName>
        <shortName evidence="10">IPP transferase</shortName>
        <shortName evidence="10">IPPT</shortName>
        <shortName evidence="10">IPTase</shortName>
    </alternativeName>
</protein>
<dbReference type="PANTHER" id="PTHR11088:SF60">
    <property type="entry name" value="TRNA DIMETHYLALLYLTRANSFERASE"/>
    <property type="match status" value="1"/>
</dbReference>
<dbReference type="InterPro" id="IPR039657">
    <property type="entry name" value="Dimethylallyltransferase"/>
</dbReference>
<evidence type="ECO:0000256" key="8">
    <source>
        <dbReference type="ARBA" id="ARBA00022842"/>
    </source>
</evidence>
<evidence type="ECO:0000256" key="10">
    <source>
        <dbReference type="HAMAP-Rule" id="MF_00185"/>
    </source>
</evidence>
<dbReference type="Gene3D" id="1.10.20.140">
    <property type="match status" value="1"/>
</dbReference>
<dbReference type="InterPro" id="IPR027417">
    <property type="entry name" value="P-loop_NTPase"/>
</dbReference>
<evidence type="ECO:0000256" key="1">
    <source>
        <dbReference type="ARBA" id="ARBA00001946"/>
    </source>
</evidence>
<keyword evidence="4 10" id="KW-0808">Transferase</keyword>
<evidence type="ECO:0000256" key="2">
    <source>
        <dbReference type="ARBA" id="ARBA00003213"/>
    </source>
</evidence>
<dbReference type="NCBIfam" id="TIGR00174">
    <property type="entry name" value="miaA"/>
    <property type="match status" value="1"/>
</dbReference>